<dbReference type="EMBL" id="JANBUP010000099">
    <property type="protein sequence ID" value="KAJ2813135.1"/>
    <property type="molecule type" value="Genomic_DNA"/>
</dbReference>
<keyword evidence="2" id="KW-1185">Reference proteome</keyword>
<gene>
    <name evidence="1" type="primary">spf31</name>
    <name evidence="1" type="ORF">H4S07_000908</name>
</gene>
<protein>
    <submittedName>
        <fullName evidence="1">DnaJ domain-containing protein</fullName>
    </submittedName>
</protein>
<sequence>MAESNSDVDRLLQVEATQLTRQREVDRVLAQSVLDPFSILSLPHTCTATEIKLAYRNKSRLIHPDKTAHAQARDAFERLKRAETELMDDEKRKSILALMEEARRELAAQWTKERGEGFVRGEEFERAVVEKYRAIVVDIEWRRRQRLKQEMAKEGVVAAREEEAAREKKRRKEEERAWEDGREQRVNSWRDFQAGKMNKKKSKKAKIAK</sequence>
<evidence type="ECO:0000313" key="2">
    <source>
        <dbReference type="Proteomes" id="UP001140096"/>
    </source>
</evidence>
<name>A0ACC1LQB9_9FUNG</name>
<organism evidence="1 2">
    <name type="scientific">Coemansia furcata</name>
    <dbReference type="NCBI Taxonomy" id="417177"/>
    <lineage>
        <taxon>Eukaryota</taxon>
        <taxon>Fungi</taxon>
        <taxon>Fungi incertae sedis</taxon>
        <taxon>Zoopagomycota</taxon>
        <taxon>Kickxellomycotina</taxon>
        <taxon>Kickxellomycetes</taxon>
        <taxon>Kickxellales</taxon>
        <taxon>Kickxellaceae</taxon>
        <taxon>Coemansia</taxon>
    </lineage>
</organism>
<evidence type="ECO:0000313" key="1">
    <source>
        <dbReference type="EMBL" id="KAJ2813135.1"/>
    </source>
</evidence>
<proteinExistence type="predicted"/>
<dbReference type="Proteomes" id="UP001140096">
    <property type="component" value="Unassembled WGS sequence"/>
</dbReference>
<reference evidence="1" key="1">
    <citation type="submission" date="2022-07" db="EMBL/GenBank/DDBJ databases">
        <title>Phylogenomic reconstructions and comparative analyses of Kickxellomycotina fungi.</title>
        <authorList>
            <person name="Reynolds N.K."/>
            <person name="Stajich J.E."/>
            <person name="Barry K."/>
            <person name="Grigoriev I.V."/>
            <person name="Crous P."/>
            <person name="Smith M.E."/>
        </authorList>
    </citation>
    <scope>NUCLEOTIDE SEQUENCE</scope>
    <source>
        <strain evidence="1">CBS 102833</strain>
    </source>
</reference>
<accession>A0ACC1LQB9</accession>
<comment type="caution">
    <text evidence="1">The sequence shown here is derived from an EMBL/GenBank/DDBJ whole genome shotgun (WGS) entry which is preliminary data.</text>
</comment>